<protein>
    <recommendedName>
        <fullName evidence="4">NmrA-like domain-containing protein</fullName>
    </recommendedName>
</protein>
<reference evidence="5 6" key="1">
    <citation type="submission" date="2019-12" db="EMBL/GenBank/DDBJ databases">
        <title>Draft genome sequence of the ascomycete Xylaria multiplex DSM 110363.</title>
        <authorList>
            <person name="Buettner E."/>
            <person name="Kellner H."/>
        </authorList>
    </citation>
    <scope>NUCLEOTIDE SEQUENCE [LARGE SCALE GENOMIC DNA]</scope>
    <source>
        <strain evidence="5 6">DSM 110363</strain>
    </source>
</reference>
<dbReference type="OrthoDB" id="3358371at2759"/>
<dbReference type="PANTHER" id="PTHR42748:SF30">
    <property type="entry name" value="NMRA-LIKE DOMAIN-CONTAINING PROTEIN"/>
    <property type="match status" value="1"/>
</dbReference>
<feature type="domain" description="NmrA-like" evidence="4">
    <location>
        <begin position="5"/>
        <end position="243"/>
    </location>
</feature>
<comment type="caution">
    <text evidence="5">The sequence shown here is derived from an EMBL/GenBank/DDBJ whole genome shotgun (WGS) entry which is preliminary data.</text>
</comment>
<evidence type="ECO:0000259" key="4">
    <source>
        <dbReference type="Pfam" id="PF05368"/>
    </source>
</evidence>
<dbReference type="InParanoid" id="A0A7C8IWI7"/>
<dbReference type="InterPro" id="IPR036291">
    <property type="entry name" value="NAD(P)-bd_dom_sf"/>
</dbReference>
<dbReference type="InterPro" id="IPR051164">
    <property type="entry name" value="NmrA-like_oxidored"/>
</dbReference>
<keyword evidence="3" id="KW-0560">Oxidoreductase</keyword>
<dbReference type="GO" id="GO:0016491">
    <property type="term" value="F:oxidoreductase activity"/>
    <property type="evidence" value="ECO:0007669"/>
    <property type="project" value="UniProtKB-KW"/>
</dbReference>
<dbReference type="Pfam" id="PF05368">
    <property type="entry name" value="NmrA"/>
    <property type="match status" value="1"/>
</dbReference>
<dbReference type="SUPFAM" id="SSF51735">
    <property type="entry name" value="NAD(P)-binding Rossmann-fold domains"/>
    <property type="match status" value="1"/>
</dbReference>
<organism evidence="5 6">
    <name type="scientific">Xylaria multiplex</name>
    <dbReference type="NCBI Taxonomy" id="323545"/>
    <lineage>
        <taxon>Eukaryota</taxon>
        <taxon>Fungi</taxon>
        <taxon>Dikarya</taxon>
        <taxon>Ascomycota</taxon>
        <taxon>Pezizomycotina</taxon>
        <taxon>Sordariomycetes</taxon>
        <taxon>Xylariomycetidae</taxon>
        <taxon>Xylariales</taxon>
        <taxon>Xylariaceae</taxon>
        <taxon>Xylaria</taxon>
    </lineage>
</organism>
<evidence type="ECO:0000313" key="5">
    <source>
        <dbReference type="EMBL" id="KAF2972198.1"/>
    </source>
</evidence>
<gene>
    <name evidence="5" type="ORF">GQX73_g1500</name>
</gene>
<accession>A0A7C8IWI7</accession>
<dbReference type="PANTHER" id="PTHR42748">
    <property type="entry name" value="NITROGEN METABOLITE REPRESSION PROTEIN NMRA FAMILY MEMBER"/>
    <property type="match status" value="1"/>
</dbReference>
<keyword evidence="6" id="KW-1185">Reference proteome</keyword>
<evidence type="ECO:0000256" key="2">
    <source>
        <dbReference type="ARBA" id="ARBA00022857"/>
    </source>
</evidence>
<comment type="similarity">
    <text evidence="1">Belongs to the NmrA-type oxidoreductase family.</text>
</comment>
<dbReference type="GO" id="GO:0005634">
    <property type="term" value="C:nucleus"/>
    <property type="evidence" value="ECO:0007669"/>
    <property type="project" value="TreeGrafter"/>
</dbReference>
<evidence type="ECO:0000313" key="6">
    <source>
        <dbReference type="Proteomes" id="UP000481858"/>
    </source>
</evidence>
<dbReference type="AlphaFoldDB" id="A0A7C8IWI7"/>
<name>A0A7C8IWI7_9PEZI</name>
<evidence type="ECO:0000256" key="3">
    <source>
        <dbReference type="ARBA" id="ARBA00023002"/>
    </source>
</evidence>
<dbReference type="InterPro" id="IPR008030">
    <property type="entry name" value="NmrA-like"/>
</dbReference>
<dbReference type="Gene3D" id="3.40.50.720">
    <property type="entry name" value="NAD(P)-binding Rossmann-like Domain"/>
    <property type="match status" value="1"/>
</dbReference>
<proteinExistence type="inferred from homology"/>
<dbReference type="EMBL" id="WUBL01000008">
    <property type="protein sequence ID" value="KAF2972198.1"/>
    <property type="molecule type" value="Genomic_DNA"/>
</dbReference>
<keyword evidence="2" id="KW-0521">NADP</keyword>
<dbReference type="Proteomes" id="UP000481858">
    <property type="component" value="Unassembled WGS sequence"/>
</dbReference>
<sequence length="303" mass="33533">MVTYLVTQATGHQSQWTIKHLLAAGQKVHAIVRDPAKIPEVLERPGVTVFKGESVNFDDVFRAAQGCEAVYLNTFPIPGLEAQQAKTIVEASKKAGLKSVVASTTMSTGYKDMWDDDVTKECHLHDYFLSKAAVEDIVRGAGFEAWTILRPGVIHFDYFLPSCAYNFPRLATHGELDHFFNDGVRMPQTDANDVGIYAAAALQDPAKFGGQEIELSSENLTIEEVRDILAKVSGRNVRTRRHTSEDTPIPGQLFQLWVNSKDLTRVVAAAQEAQAKFGIPFTPLEEAFKREKSRLLETLAVLA</sequence>
<evidence type="ECO:0000256" key="1">
    <source>
        <dbReference type="ARBA" id="ARBA00006328"/>
    </source>
</evidence>